<dbReference type="PATRIC" id="fig|1217671.3.peg.2391"/>
<dbReference type="HOGENOM" id="CLU_1727419_0_0_6"/>
<proteinExistence type="predicted"/>
<evidence type="ECO:0000313" key="1">
    <source>
        <dbReference type="EMBL" id="ENU32449.1"/>
    </source>
</evidence>
<dbReference type="Proteomes" id="UP000018426">
    <property type="component" value="Unassembled WGS sequence"/>
</dbReference>
<reference evidence="1 2" key="1">
    <citation type="submission" date="2013-02" db="EMBL/GenBank/DDBJ databases">
        <title>The Genome Sequence of Acinetobacter parvus NIPH 1103.</title>
        <authorList>
            <consortium name="The Broad Institute Genome Sequencing Platform"/>
            <consortium name="The Broad Institute Genome Sequencing Center for Infectious Disease"/>
            <person name="Cerqueira G."/>
            <person name="Feldgarden M."/>
            <person name="Courvalin P."/>
            <person name="Perichon B."/>
            <person name="Grillot-Courvalin C."/>
            <person name="Clermont D."/>
            <person name="Rocha E."/>
            <person name="Yoon E.-J."/>
            <person name="Nemec A."/>
            <person name="Walker B."/>
            <person name="Young S.K."/>
            <person name="Zeng Q."/>
            <person name="Gargeya S."/>
            <person name="Fitzgerald M."/>
            <person name="Haas B."/>
            <person name="Abouelleil A."/>
            <person name="Alvarado L."/>
            <person name="Arachchi H.M."/>
            <person name="Berlin A.M."/>
            <person name="Chapman S.B."/>
            <person name="Dewar J."/>
            <person name="Goldberg J."/>
            <person name="Griggs A."/>
            <person name="Gujja S."/>
            <person name="Hansen M."/>
            <person name="Howarth C."/>
            <person name="Imamovic A."/>
            <person name="Larimer J."/>
            <person name="McCowan C."/>
            <person name="Murphy C."/>
            <person name="Neiman D."/>
            <person name="Pearson M."/>
            <person name="Priest M."/>
            <person name="Roberts A."/>
            <person name="Saif S."/>
            <person name="Shea T."/>
            <person name="Sisk P."/>
            <person name="Sykes S."/>
            <person name="Wortman J."/>
            <person name="Nusbaum C."/>
            <person name="Birren B."/>
        </authorList>
    </citation>
    <scope>NUCLEOTIDE SEQUENCE [LARGE SCALE GENOMIC DNA]</scope>
    <source>
        <strain evidence="1 2">NIPH 1103</strain>
    </source>
</reference>
<evidence type="ECO:0000313" key="2">
    <source>
        <dbReference type="Proteomes" id="UP000018426"/>
    </source>
</evidence>
<comment type="caution">
    <text evidence="1">The sequence shown here is derived from an EMBL/GenBank/DDBJ whole genome shotgun (WGS) entry which is preliminary data.</text>
</comment>
<accession>N8RFY3</accession>
<dbReference type="RefSeq" id="WP_004674862.1">
    <property type="nucleotide sequence ID" value="NZ_KB849218.1"/>
</dbReference>
<dbReference type="EMBL" id="APOL01000042">
    <property type="protein sequence ID" value="ENU32449.1"/>
    <property type="molecule type" value="Genomic_DNA"/>
</dbReference>
<sequence length="151" mass="17872">MAKRVKDTKKSQRESAAQAAEDLKVMFPDSTIVIAGEQVEVQEYPFIKWLELKVNCGEVIETLAELLTEHEIIQPDHLLEFFENQFQEIEFLIRQSISREFEFLEKLSDDDMQKLIFTWWRVNQHFFLRSAFRLIRTTIPQQFDGQQSSTA</sequence>
<protein>
    <submittedName>
        <fullName evidence="1">Uncharacterized protein</fullName>
    </submittedName>
</protein>
<gene>
    <name evidence="1" type="ORF">F989_02429</name>
</gene>
<organism evidence="1 2">
    <name type="scientific">Acinetobacter parvus NIPH 1103</name>
    <dbReference type="NCBI Taxonomy" id="1217671"/>
    <lineage>
        <taxon>Bacteria</taxon>
        <taxon>Pseudomonadati</taxon>
        <taxon>Pseudomonadota</taxon>
        <taxon>Gammaproteobacteria</taxon>
        <taxon>Moraxellales</taxon>
        <taxon>Moraxellaceae</taxon>
        <taxon>Acinetobacter</taxon>
    </lineage>
</organism>
<dbReference type="InterPro" id="IPR046583">
    <property type="entry name" value="DUF6631"/>
</dbReference>
<dbReference type="AlphaFoldDB" id="N8RFY3"/>
<name>N8RFY3_9GAMM</name>
<dbReference type="Pfam" id="PF20336">
    <property type="entry name" value="DUF6631"/>
    <property type="match status" value="1"/>
</dbReference>